<sequence>MKEDYDFSDGMRGAIIRTDKVNVNLWLSLDVVQWFRDKAQDDGSFQDLINEALEAHIQQQKEANPHKRKPYKLAELLEGCDPDAPMPEEAREWDNMPPVGNEII</sequence>
<proteinExistence type="predicted"/>
<evidence type="ECO:0000256" key="1">
    <source>
        <dbReference type="SAM" id="MobiDB-lite"/>
    </source>
</evidence>
<evidence type="ECO:0000313" key="2">
    <source>
        <dbReference type="EMBL" id="OQX14024.1"/>
    </source>
</evidence>
<gene>
    <name evidence="2" type="ORF">BWK73_10685</name>
</gene>
<reference evidence="2 3" key="1">
    <citation type="submission" date="2017-01" db="EMBL/GenBank/DDBJ databases">
        <title>Novel large sulfur bacteria in the metagenomes of groundwater-fed chemosynthetic microbial mats in the Lake Huron basin.</title>
        <authorList>
            <person name="Sharrar A.M."/>
            <person name="Flood B.E."/>
            <person name="Bailey J.V."/>
            <person name="Jones D.S."/>
            <person name="Biddanda B."/>
            <person name="Ruberg S.A."/>
            <person name="Marcus D.N."/>
            <person name="Dick G.J."/>
        </authorList>
    </citation>
    <scope>NUCLEOTIDE SEQUENCE [LARGE SCALE GENOMIC DNA]</scope>
    <source>
        <strain evidence="2">A8</strain>
    </source>
</reference>
<comment type="caution">
    <text evidence="2">The sequence shown here is derived from an EMBL/GenBank/DDBJ whole genome shotgun (WGS) entry which is preliminary data.</text>
</comment>
<protein>
    <recommendedName>
        <fullName evidence="4">CopG family transcriptional regulator</fullName>
    </recommendedName>
</protein>
<evidence type="ECO:0000313" key="3">
    <source>
        <dbReference type="Proteomes" id="UP000192491"/>
    </source>
</evidence>
<dbReference type="EMBL" id="MTEJ01000036">
    <property type="protein sequence ID" value="OQX14024.1"/>
    <property type="molecule type" value="Genomic_DNA"/>
</dbReference>
<dbReference type="AlphaFoldDB" id="A0A1Y1QUD0"/>
<evidence type="ECO:0008006" key="4">
    <source>
        <dbReference type="Google" id="ProtNLM"/>
    </source>
</evidence>
<name>A0A1Y1QUD0_9GAMM</name>
<feature type="region of interest" description="Disordered" evidence="1">
    <location>
        <begin position="80"/>
        <end position="104"/>
    </location>
</feature>
<organism evidence="2 3">
    <name type="scientific">Thiothrix lacustris</name>
    <dbReference type="NCBI Taxonomy" id="525917"/>
    <lineage>
        <taxon>Bacteria</taxon>
        <taxon>Pseudomonadati</taxon>
        <taxon>Pseudomonadota</taxon>
        <taxon>Gammaproteobacteria</taxon>
        <taxon>Thiotrichales</taxon>
        <taxon>Thiotrichaceae</taxon>
        <taxon>Thiothrix</taxon>
    </lineage>
</organism>
<accession>A0A1Y1QUD0</accession>
<dbReference type="Proteomes" id="UP000192491">
    <property type="component" value="Unassembled WGS sequence"/>
</dbReference>